<dbReference type="PANTHER" id="PTHR22420">
    <property type="entry name" value="PROTEIN FAM81A"/>
    <property type="match status" value="1"/>
</dbReference>
<dbReference type="OrthoDB" id="10014002at2759"/>
<feature type="coiled-coil region" evidence="3">
    <location>
        <begin position="64"/>
        <end position="112"/>
    </location>
</feature>
<accession>A0A7D9JLD3</accession>
<dbReference type="AlphaFoldDB" id="A0A7D9JLD3"/>
<evidence type="ECO:0000313" key="6">
    <source>
        <dbReference type="Proteomes" id="UP001152795"/>
    </source>
</evidence>
<reference evidence="5" key="1">
    <citation type="submission" date="2020-04" db="EMBL/GenBank/DDBJ databases">
        <authorList>
            <person name="Alioto T."/>
            <person name="Alioto T."/>
            <person name="Gomez Garrido J."/>
        </authorList>
    </citation>
    <scope>NUCLEOTIDE SEQUENCE</scope>
    <source>
        <strain evidence="5">A484AB</strain>
    </source>
</reference>
<feature type="coiled-coil region" evidence="3">
    <location>
        <begin position="152"/>
        <end position="186"/>
    </location>
</feature>
<feature type="compositionally biased region" description="Low complexity" evidence="4">
    <location>
        <begin position="1"/>
        <end position="17"/>
    </location>
</feature>
<evidence type="ECO:0000256" key="3">
    <source>
        <dbReference type="SAM" id="Coils"/>
    </source>
</evidence>
<comment type="caution">
    <text evidence="5">The sequence shown here is derived from an EMBL/GenBank/DDBJ whole genome shotgun (WGS) entry which is preliminary data.</text>
</comment>
<sequence>MDNLSSNSRSSSRYSKSVVLPRIKTDQKHKELRRTSHENMGSDFGRISSRDQDDDFNKYILERLDFTERSLETERRERNILEEHVRGLVSNLQRLSKDMAALQQQLKSEESNAHSQNVALKNLEMHQVSGIGDVWNRLTLGDLNTIKLSGDLNKLSGDVEDLKRGRERSKENLEKLSKDVQSLGTKVEKSSLEFEKNFQVLKVELDSKVTTLERGLEIADKWNERMGKQNQRSDGNEYSRQEFEDNYLQALKNFELRFDQFVENQESWKEGVNKRFSVFDADLLQMKETTSINYEGLTTRIDDLKTNQKRALEKSLEGIKDSYREAFRAVYESITTMQTVLEAKLKMTEADLKTSINSILKTISQ</sequence>
<dbReference type="Proteomes" id="UP001152795">
    <property type="component" value="Unassembled WGS sequence"/>
</dbReference>
<dbReference type="PANTHER" id="PTHR22420:SF4">
    <property type="entry name" value="PROTEIN FAM81A"/>
    <property type="match status" value="1"/>
</dbReference>
<gene>
    <name evidence="5" type="ORF">PACLA_8A054309</name>
</gene>
<feature type="region of interest" description="Disordered" evidence="4">
    <location>
        <begin position="1"/>
        <end position="48"/>
    </location>
</feature>
<keyword evidence="1 3" id="KW-0175">Coiled coil</keyword>
<evidence type="ECO:0000256" key="4">
    <source>
        <dbReference type="SAM" id="MobiDB-lite"/>
    </source>
</evidence>
<dbReference type="InterPro" id="IPR029619">
    <property type="entry name" value="FAM81"/>
</dbReference>
<keyword evidence="6" id="KW-1185">Reference proteome</keyword>
<dbReference type="EMBL" id="CACRXK020018269">
    <property type="protein sequence ID" value="CAB4032261.1"/>
    <property type="molecule type" value="Genomic_DNA"/>
</dbReference>
<proteinExistence type="inferred from homology"/>
<evidence type="ECO:0000256" key="2">
    <source>
        <dbReference type="ARBA" id="ARBA00046344"/>
    </source>
</evidence>
<evidence type="ECO:0000313" key="5">
    <source>
        <dbReference type="EMBL" id="CAB4032261.1"/>
    </source>
</evidence>
<organism evidence="5 6">
    <name type="scientific">Paramuricea clavata</name>
    <name type="common">Red gorgonian</name>
    <name type="synonym">Violescent sea-whip</name>
    <dbReference type="NCBI Taxonomy" id="317549"/>
    <lineage>
        <taxon>Eukaryota</taxon>
        <taxon>Metazoa</taxon>
        <taxon>Cnidaria</taxon>
        <taxon>Anthozoa</taxon>
        <taxon>Octocorallia</taxon>
        <taxon>Malacalcyonacea</taxon>
        <taxon>Plexauridae</taxon>
        <taxon>Paramuricea</taxon>
    </lineage>
</organism>
<name>A0A7D9JLD3_PARCT</name>
<comment type="similarity">
    <text evidence="2">Belongs to the FAM81 family.</text>
</comment>
<protein>
    <submittedName>
        <fullName evidence="5">Uncharacterized protein</fullName>
    </submittedName>
</protein>
<evidence type="ECO:0000256" key="1">
    <source>
        <dbReference type="ARBA" id="ARBA00023054"/>
    </source>
</evidence>
<feature type="compositionally biased region" description="Basic and acidic residues" evidence="4">
    <location>
        <begin position="23"/>
        <end position="37"/>
    </location>
</feature>